<dbReference type="Proteomes" id="UP000321816">
    <property type="component" value="Chromosome"/>
</dbReference>
<dbReference type="AlphaFoldDB" id="A0A5C7FIG3"/>
<feature type="transmembrane region" description="Helical" evidence="1">
    <location>
        <begin position="111"/>
        <end position="130"/>
    </location>
</feature>
<keyword evidence="1" id="KW-0812">Transmembrane</keyword>
<dbReference type="RefSeq" id="WP_147803589.1">
    <property type="nucleotide sequence ID" value="NZ_CP144914.1"/>
</dbReference>
<evidence type="ECO:0000313" key="3">
    <source>
        <dbReference type="Proteomes" id="UP000321816"/>
    </source>
</evidence>
<proteinExistence type="predicted"/>
<dbReference type="EMBL" id="CP144914">
    <property type="protein sequence ID" value="WWD79100.1"/>
    <property type="molecule type" value="Genomic_DNA"/>
</dbReference>
<keyword evidence="3" id="KW-1185">Reference proteome</keyword>
<dbReference type="KEGG" id="ahal:FTX54_011800"/>
<accession>A0A5C7FIG3</accession>
<name>A0A5C7FIG3_9BACI</name>
<feature type="transmembrane region" description="Helical" evidence="1">
    <location>
        <begin position="84"/>
        <end position="105"/>
    </location>
</feature>
<reference evidence="2 3" key="1">
    <citation type="submission" date="2024-01" db="EMBL/GenBank/DDBJ databases">
        <title>Complete Genome Sequence of Alkalicoccus halolimnae BZ-SZ-XJ29T, a Moderately Halophilic Bacterium Isolated from a Salt Lake.</title>
        <authorList>
            <person name="Zhao B."/>
        </authorList>
    </citation>
    <scope>NUCLEOTIDE SEQUENCE [LARGE SCALE GENOMIC DNA]</scope>
    <source>
        <strain evidence="2 3">BZ-SZ-XJ29</strain>
    </source>
</reference>
<keyword evidence="1" id="KW-1133">Transmembrane helix</keyword>
<feature type="transmembrane region" description="Helical" evidence="1">
    <location>
        <begin position="32"/>
        <end position="52"/>
    </location>
</feature>
<evidence type="ECO:0000313" key="2">
    <source>
        <dbReference type="EMBL" id="WWD79100.1"/>
    </source>
</evidence>
<organism evidence="2 3">
    <name type="scientific">Alkalicoccus halolimnae</name>
    <dbReference type="NCBI Taxonomy" id="1667239"/>
    <lineage>
        <taxon>Bacteria</taxon>
        <taxon>Bacillati</taxon>
        <taxon>Bacillota</taxon>
        <taxon>Bacilli</taxon>
        <taxon>Bacillales</taxon>
        <taxon>Bacillaceae</taxon>
        <taxon>Alkalicoccus</taxon>
    </lineage>
</organism>
<protein>
    <submittedName>
        <fullName evidence="2">Uncharacterized protein</fullName>
    </submittedName>
</protein>
<dbReference type="OrthoDB" id="2967576at2"/>
<evidence type="ECO:0000256" key="1">
    <source>
        <dbReference type="SAM" id="Phobius"/>
    </source>
</evidence>
<sequence>MDQKLLKITIFLSSYSPVFYLAAFQLYEDHNLALSTLGMLCAVVTVITAVCFRHAYKGLFVHDYNESHPEATSRVSNARPLKNSLFTAYTVSFFLPIMNTSFASITDTLTFILIFILLFVISVQTSMYYFNPLLLIIFGYQAFEARIDDLDQSENSTPRHGVILTKQHLDFFNENPDMQLVNVKDGLYYHKKTLDEDTVGDAYKGNT</sequence>
<feature type="transmembrane region" description="Helical" evidence="1">
    <location>
        <begin position="5"/>
        <end position="26"/>
    </location>
</feature>
<gene>
    <name evidence="2" type="ORF">FTX54_011800</name>
</gene>
<keyword evidence="1" id="KW-0472">Membrane</keyword>